<keyword evidence="3" id="KW-1185">Reference proteome</keyword>
<evidence type="ECO:0000313" key="2">
    <source>
        <dbReference type="EMBL" id="NDJ18319.1"/>
    </source>
</evidence>
<sequence>MSSRRLTDSDKQDIVELYRQPGHTTLTLAEQYGVSNTTISRILKTSLSSDEYERLIQQKRTARFSSEVTVQGNLLEPEPVAAEPLAEVKPIVEPEPRKVTAPVLRRSSTMPQSGARQRSLEAEDDASEPLVDSEEVGEVEKSAPTVKKVIGADLLLQTSDGLDDEDDEDDEDDLDSALSGEFDDEDEEDGDDVSVLPSIHLSATEFIHVLPIAEAAIPRTCYLVVDRSAELVARPLSEFVELGQIPSDEIQERTLPVFDNHRVARRFSNIRTQRVIKVPDSRVLQKAAPHLQAKGITRLLIDGQVYAL</sequence>
<evidence type="ECO:0000313" key="3">
    <source>
        <dbReference type="Proteomes" id="UP000646053"/>
    </source>
</evidence>
<feature type="region of interest" description="Disordered" evidence="1">
    <location>
        <begin position="158"/>
        <end position="193"/>
    </location>
</feature>
<reference evidence="2" key="1">
    <citation type="submission" date="2019-12" db="EMBL/GenBank/DDBJ databases">
        <title>High-Quality draft genome sequences of three cyanobacteria isolated from the limestone walls of the Old Cathedral of Coimbra.</title>
        <authorList>
            <person name="Tiago I."/>
            <person name="Soares F."/>
            <person name="Portugal A."/>
        </authorList>
    </citation>
    <scope>NUCLEOTIDE SEQUENCE</scope>
    <source>
        <strain evidence="2">A</strain>
    </source>
</reference>
<accession>A0A8J8CJ58</accession>
<feature type="compositionally biased region" description="Acidic residues" evidence="1">
    <location>
        <begin position="161"/>
        <end position="192"/>
    </location>
</feature>
<dbReference type="Proteomes" id="UP000646053">
    <property type="component" value="Unassembled WGS sequence"/>
</dbReference>
<dbReference type="InterPro" id="IPR009057">
    <property type="entry name" value="Homeodomain-like_sf"/>
</dbReference>
<organism evidence="2 3">
    <name type="scientific">Myxacorys almedinensis A</name>
    <dbReference type="NCBI Taxonomy" id="2690445"/>
    <lineage>
        <taxon>Bacteria</taxon>
        <taxon>Bacillati</taxon>
        <taxon>Cyanobacteriota</taxon>
        <taxon>Cyanophyceae</taxon>
        <taxon>Leptolyngbyales</taxon>
        <taxon>Leptolyngbyaceae</taxon>
        <taxon>Myxacorys</taxon>
        <taxon>Myxacorys almedinensis</taxon>
    </lineage>
</organism>
<comment type="caution">
    <text evidence="2">The sequence shown here is derived from an EMBL/GenBank/DDBJ whole genome shotgun (WGS) entry which is preliminary data.</text>
</comment>
<feature type="region of interest" description="Disordered" evidence="1">
    <location>
        <begin position="99"/>
        <end position="142"/>
    </location>
</feature>
<feature type="compositionally biased region" description="Polar residues" evidence="1">
    <location>
        <begin position="106"/>
        <end position="116"/>
    </location>
</feature>
<feature type="compositionally biased region" description="Acidic residues" evidence="1">
    <location>
        <begin position="122"/>
        <end position="137"/>
    </location>
</feature>
<gene>
    <name evidence="2" type="ORF">GS601_13625</name>
</gene>
<name>A0A8J8CJ58_9CYAN</name>
<dbReference type="Gene3D" id="1.10.10.60">
    <property type="entry name" value="Homeodomain-like"/>
    <property type="match status" value="1"/>
</dbReference>
<evidence type="ECO:0000256" key="1">
    <source>
        <dbReference type="SAM" id="MobiDB-lite"/>
    </source>
</evidence>
<proteinExistence type="predicted"/>
<dbReference type="AlphaFoldDB" id="A0A8J8CJ58"/>
<dbReference type="RefSeq" id="WP_162423848.1">
    <property type="nucleotide sequence ID" value="NZ_WVIE01000015.1"/>
</dbReference>
<dbReference type="SUPFAM" id="SSF46689">
    <property type="entry name" value="Homeodomain-like"/>
    <property type="match status" value="1"/>
</dbReference>
<protein>
    <submittedName>
        <fullName evidence="2">Transposase</fullName>
    </submittedName>
</protein>
<dbReference type="EMBL" id="WVIE01000015">
    <property type="protein sequence ID" value="NDJ18319.1"/>
    <property type="molecule type" value="Genomic_DNA"/>
</dbReference>